<proteinExistence type="predicted"/>
<evidence type="ECO:0000313" key="1">
    <source>
        <dbReference type="EMBL" id="QTG12925.1"/>
    </source>
</evidence>
<gene>
    <name evidence="1" type="ORF">G6M86_06570</name>
</gene>
<evidence type="ECO:0000313" key="2">
    <source>
        <dbReference type="Proteomes" id="UP000663946"/>
    </source>
</evidence>
<dbReference type="AlphaFoldDB" id="A0AAJ4N0X1"/>
<dbReference type="Proteomes" id="UP000663946">
    <property type="component" value="Chromosome 1"/>
</dbReference>
<sequence length="88" mass="9711">MMTPLSENPAVLDPRRNLSRAEQSALASIDFFRHQAVVNNKACVGPKRFDFSTIRRLQEKELVRGKVPNLTLTTGGGLALYRLKGGDA</sequence>
<organism evidence="1 2">
    <name type="scientific">Agrobacterium tumefaciens</name>
    <dbReference type="NCBI Taxonomy" id="358"/>
    <lineage>
        <taxon>Bacteria</taxon>
        <taxon>Pseudomonadati</taxon>
        <taxon>Pseudomonadota</taxon>
        <taxon>Alphaproteobacteria</taxon>
        <taxon>Hyphomicrobiales</taxon>
        <taxon>Rhizobiaceae</taxon>
        <taxon>Rhizobium/Agrobacterium group</taxon>
        <taxon>Agrobacterium</taxon>
        <taxon>Agrobacterium tumefaciens complex</taxon>
    </lineage>
</organism>
<reference evidence="1" key="1">
    <citation type="submission" date="2020-02" db="EMBL/GenBank/DDBJ databases">
        <title>Unexpected conservation and global transmission of agrobacterial virulence plasmids.</title>
        <authorList>
            <person name="Weisberg A.J."/>
            <person name="Davis E.W. II"/>
            <person name="Tabima J.R."/>
            <person name="Belcher M.S."/>
            <person name="Miller M."/>
            <person name="Kuo C.-H."/>
            <person name="Loper J.E."/>
            <person name="Grunwald N.J."/>
            <person name="Putnam M.L."/>
            <person name="Chang J.H."/>
        </authorList>
    </citation>
    <scope>NUCLEOTIDE SEQUENCE</scope>
    <source>
        <strain evidence="1">Q15/94</strain>
    </source>
</reference>
<dbReference type="RefSeq" id="WP_333721966.1">
    <property type="nucleotide sequence ID" value="NZ_CP049216.1"/>
</dbReference>
<accession>A0AAJ4N0X1</accession>
<dbReference type="EMBL" id="CP049216">
    <property type="protein sequence ID" value="QTG12925.1"/>
    <property type="molecule type" value="Genomic_DNA"/>
</dbReference>
<protein>
    <submittedName>
        <fullName evidence="1">Uncharacterized protein</fullName>
    </submittedName>
</protein>
<name>A0AAJ4N0X1_AGRTU</name>